<gene>
    <name evidence="1" type="ORF">A2955_02900</name>
</gene>
<proteinExistence type="predicted"/>
<sequence>MSDQLAELQTIEQVEGMSLRDRLKEGVFDSLYGRIGGGFRYKLGELLSQKQTEERDIALANLQKYLATTLYYFGEDLQIAKEWDKRLDEILLGENKRSVVNVLGENKRALVEAHLLGPISALTLIDLIKRSDPSLKSGLRPSEIFVGGKRDVYDKVDLVFRFNTKTSDGKPVVRLVQLKSIPEVDARVARIVPGELKNNYFGLVRKDEAEKLINYSKDPIYKDAQVKAFVILVPAFDSSVVNNIYGIIRASTKEGRDLIDVFRTEAVEQGFLPRLKTRS</sequence>
<dbReference type="EMBL" id="MGHA01000060">
    <property type="protein sequence ID" value="OGM57388.1"/>
    <property type="molecule type" value="Genomic_DNA"/>
</dbReference>
<dbReference type="Proteomes" id="UP000177501">
    <property type="component" value="Unassembled WGS sequence"/>
</dbReference>
<evidence type="ECO:0000313" key="2">
    <source>
        <dbReference type="Proteomes" id="UP000177501"/>
    </source>
</evidence>
<name>A0A1F8B1U9_9BACT</name>
<organism evidence="1 2">
    <name type="scientific">Candidatus Woesebacteria bacterium RIFCSPLOWO2_01_FULL_37_19</name>
    <dbReference type="NCBI Taxonomy" id="1802514"/>
    <lineage>
        <taxon>Bacteria</taxon>
        <taxon>Candidatus Woeseibacteriota</taxon>
    </lineage>
</organism>
<reference evidence="1 2" key="1">
    <citation type="journal article" date="2016" name="Nat. Commun.">
        <title>Thousands of microbial genomes shed light on interconnected biogeochemical processes in an aquifer system.</title>
        <authorList>
            <person name="Anantharaman K."/>
            <person name="Brown C.T."/>
            <person name="Hug L.A."/>
            <person name="Sharon I."/>
            <person name="Castelle C.J."/>
            <person name="Probst A.J."/>
            <person name="Thomas B.C."/>
            <person name="Singh A."/>
            <person name="Wilkins M.J."/>
            <person name="Karaoz U."/>
            <person name="Brodie E.L."/>
            <person name="Williams K.H."/>
            <person name="Hubbard S.S."/>
            <person name="Banfield J.F."/>
        </authorList>
    </citation>
    <scope>NUCLEOTIDE SEQUENCE [LARGE SCALE GENOMIC DNA]</scope>
</reference>
<dbReference type="AlphaFoldDB" id="A0A1F8B1U9"/>
<comment type="caution">
    <text evidence="1">The sequence shown here is derived from an EMBL/GenBank/DDBJ whole genome shotgun (WGS) entry which is preliminary data.</text>
</comment>
<accession>A0A1F8B1U9</accession>
<protein>
    <submittedName>
        <fullName evidence="1">Uncharacterized protein</fullName>
    </submittedName>
</protein>
<evidence type="ECO:0000313" key="1">
    <source>
        <dbReference type="EMBL" id="OGM57388.1"/>
    </source>
</evidence>
<dbReference type="STRING" id="1802514.A2955_02900"/>